<dbReference type="GO" id="GO:0005737">
    <property type="term" value="C:cytoplasm"/>
    <property type="evidence" value="ECO:0007669"/>
    <property type="project" value="TreeGrafter"/>
</dbReference>
<dbReference type="GO" id="GO:0097546">
    <property type="term" value="C:ciliary base"/>
    <property type="evidence" value="ECO:0007669"/>
    <property type="project" value="TreeGrafter"/>
</dbReference>
<evidence type="ECO:0000256" key="3">
    <source>
        <dbReference type="ARBA" id="ARBA00023273"/>
    </source>
</evidence>
<proteinExistence type="predicted"/>
<evidence type="ECO:0000256" key="1">
    <source>
        <dbReference type="ARBA" id="ARBA00004138"/>
    </source>
</evidence>
<comment type="subcellular location">
    <subcellularLocation>
        <location evidence="1">Cell projection</location>
        <location evidence="1">Cilium</location>
    </subcellularLocation>
</comment>
<organism evidence="4">
    <name type="scientific">Cacopsylla melanoneura</name>
    <dbReference type="NCBI Taxonomy" id="428564"/>
    <lineage>
        <taxon>Eukaryota</taxon>
        <taxon>Metazoa</taxon>
        <taxon>Ecdysozoa</taxon>
        <taxon>Arthropoda</taxon>
        <taxon>Hexapoda</taxon>
        <taxon>Insecta</taxon>
        <taxon>Pterygota</taxon>
        <taxon>Neoptera</taxon>
        <taxon>Paraneoptera</taxon>
        <taxon>Hemiptera</taxon>
        <taxon>Sternorrhyncha</taxon>
        <taxon>Psylloidea</taxon>
        <taxon>Psyllidae</taxon>
        <taxon>Psyllinae</taxon>
        <taxon>Cacopsylla</taxon>
    </lineage>
</organism>
<name>A0A8D8QRY6_9HEMI</name>
<dbReference type="GO" id="GO:0097730">
    <property type="term" value="C:non-motile cilium"/>
    <property type="evidence" value="ECO:0007669"/>
    <property type="project" value="TreeGrafter"/>
</dbReference>
<keyword evidence="4" id="KW-0282">Flagellum</keyword>
<reference evidence="4" key="1">
    <citation type="submission" date="2021-05" db="EMBL/GenBank/DDBJ databases">
        <authorList>
            <person name="Alioto T."/>
            <person name="Alioto T."/>
            <person name="Gomez Garrido J."/>
        </authorList>
    </citation>
    <scope>NUCLEOTIDE SEQUENCE</scope>
</reference>
<dbReference type="InterPro" id="IPR028172">
    <property type="entry name" value="FT20"/>
</dbReference>
<dbReference type="PANTHER" id="PTHR31978:SF1">
    <property type="entry name" value="INTRAFLAGELLAR TRANSPORT PROTEIN 20 HOMOLOG"/>
    <property type="match status" value="1"/>
</dbReference>
<dbReference type="Pfam" id="PF14931">
    <property type="entry name" value="IFT20"/>
    <property type="match status" value="1"/>
</dbReference>
<dbReference type="GO" id="GO:0030990">
    <property type="term" value="C:intraciliary transport particle"/>
    <property type="evidence" value="ECO:0007669"/>
    <property type="project" value="TreeGrafter"/>
</dbReference>
<dbReference type="GO" id="GO:0036064">
    <property type="term" value="C:ciliary basal body"/>
    <property type="evidence" value="ECO:0007669"/>
    <property type="project" value="TreeGrafter"/>
</dbReference>
<sequence length="151" mass="16973">MLGPSSLPSLDPSGSQIDELSDGVKLNGGIIIDDVHSIRVLDPQVTRTSEQLRSECSAYVEKIQKFDSMVSQHLEVISRLASEVNKYKISTIGCQNQLESISKQRETQRLQLQALILEKSMELERLKVQNLSLQKTESEQQDIVNEILAHK</sequence>
<protein>
    <submittedName>
        <fullName evidence="4">Intraflagellar transport protein 20 homolog</fullName>
    </submittedName>
</protein>
<dbReference type="GO" id="GO:0005813">
    <property type="term" value="C:centrosome"/>
    <property type="evidence" value="ECO:0007669"/>
    <property type="project" value="TreeGrafter"/>
</dbReference>
<dbReference type="EMBL" id="HBUF01097126">
    <property type="protein sequence ID" value="CAG6637146.1"/>
    <property type="molecule type" value="Transcribed_RNA"/>
</dbReference>
<accession>A0A8D8QRY6</accession>
<evidence type="ECO:0000256" key="2">
    <source>
        <dbReference type="ARBA" id="ARBA00023054"/>
    </source>
</evidence>
<dbReference type="GO" id="GO:0060271">
    <property type="term" value="P:cilium assembly"/>
    <property type="evidence" value="ECO:0007669"/>
    <property type="project" value="TreeGrafter"/>
</dbReference>
<dbReference type="AlphaFoldDB" id="A0A8D8QRY6"/>
<keyword evidence="2" id="KW-0175">Coiled coil</keyword>
<keyword evidence="3" id="KW-0966">Cell projection</keyword>
<keyword evidence="4" id="KW-0969">Cilium</keyword>
<evidence type="ECO:0000313" key="4">
    <source>
        <dbReference type="EMBL" id="CAG6637146.1"/>
    </source>
</evidence>
<dbReference type="GO" id="GO:0061512">
    <property type="term" value="P:protein localization to cilium"/>
    <property type="evidence" value="ECO:0007669"/>
    <property type="project" value="TreeGrafter"/>
</dbReference>
<dbReference type="PANTHER" id="PTHR31978">
    <property type="entry name" value="INTRAFLAGELLAR TRANSPORT PROTEIN 20 HOMOLOG"/>
    <property type="match status" value="1"/>
</dbReference>